<dbReference type="Proteomes" id="UP001189429">
    <property type="component" value="Unassembled WGS sequence"/>
</dbReference>
<evidence type="ECO:0000256" key="9">
    <source>
        <dbReference type="ARBA" id="ARBA00023136"/>
    </source>
</evidence>
<dbReference type="PANTHER" id="PTHR46065">
    <property type="entry name" value="E3 UBIQUITIN-PROTEIN LIGASE MARCH 2/3 FAMILY MEMBER"/>
    <property type="match status" value="1"/>
</dbReference>
<keyword evidence="8" id="KW-1133">Transmembrane helix</keyword>
<proteinExistence type="predicted"/>
<protein>
    <recommendedName>
        <fullName evidence="10">RING-CH-type domain-containing protein</fullName>
    </recommendedName>
</protein>
<keyword evidence="7" id="KW-0862">Zinc</keyword>
<keyword evidence="5" id="KW-0863">Zinc-finger</keyword>
<keyword evidence="9" id="KW-0472">Membrane</keyword>
<comment type="caution">
    <text evidence="11">The sequence shown here is derived from an EMBL/GenBank/DDBJ whole genome shotgun (WGS) entry which is preliminary data.</text>
</comment>
<comment type="subcellular location">
    <subcellularLocation>
        <location evidence="1">Membrane</location>
        <topology evidence="1">Multi-pass membrane protein</topology>
    </subcellularLocation>
</comment>
<dbReference type="InterPro" id="IPR011016">
    <property type="entry name" value="Znf_RING-CH"/>
</dbReference>
<feature type="domain" description="RING-CH-type" evidence="10">
    <location>
        <begin position="1"/>
        <end position="57"/>
    </location>
</feature>
<evidence type="ECO:0000256" key="4">
    <source>
        <dbReference type="ARBA" id="ARBA00022723"/>
    </source>
</evidence>
<evidence type="ECO:0000256" key="1">
    <source>
        <dbReference type="ARBA" id="ARBA00004141"/>
    </source>
</evidence>
<evidence type="ECO:0000256" key="5">
    <source>
        <dbReference type="ARBA" id="ARBA00022771"/>
    </source>
</evidence>
<dbReference type="EMBL" id="CAUYUJ010021502">
    <property type="protein sequence ID" value="CAK0905015.1"/>
    <property type="molecule type" value="Genomic_DNA"/>
</dbReference>
<evidence type="ECO:0000256" key="6">
    <source>
        <dbReference type="ARBA" id="ARBA00022786"/>
    </source>
</evidence>
<dbReference type="SUPFAM" id="SSF57850">
    <property type="entry name" value="RING/U-box"/>
    <property type="match status" value="1"/>
</dbReference>
<evidence type="ECO:0000259" key="10">
    <source>
        <dbReference type="PROSITE" id="PS51292"/>
    </source>
</evidence>
<evidence type="ECO:0000256" key="8">
    <source>
        <dbReference type="ARBA" id="ARBA00022989"/>
    </source>
</evidence>
<keyword evidence="12" id="KW-1185">Reference proteome</keyword>
<keyword evidence="6" id="KW-0833">Ubl conjugation pathway</keyword>
<dbReference type="PROSITE" id="PS51292">
    <property type="entry name" value="ZF_RING_CH"/>
    <property type="match status" value="1"/>
</dbReference>
<dbReference type="Gene3D" id="3.30.40.10">
    <property type="entry name" value="Zinc/RING finger domain, C3HC4 (zinc finger)"/>
    <property type="match status" value="1"/>
</dbReference>
<sequence>MHRSRAFKMDPEHGDLVRPCGCRGSQAYVHAECLWRWREQSASRARCELCGCCFTVAGPATAEARAAALLAAGLLGVVTVDVALLVLEVCGLSVPQVTRCARFTPAWRRGIESLWQACDADGDGFLSTDGSRDPQQPL</sequence>
<evidence type="ECO:0000313" key="11">
    <source>
        <dbReference type="EMBL" id="CAK0905015.1"/>
    </source>
</evidence>
<evidence type="ECO:0000256" key="7">
    <source>
        <dbReference type="ARBA" id="ARBA00022833"/>
    </source>
</evidence>
<evidence type="ECO:0000256" key="2">
    <source>
        <dbReference type="ARBA" id="ARBA00022679"/>
    </source>
</evidence>
<gene>
    <name evidence="11" type="ORF">PCOR1329_LOCUS80871</name>
</gene>
<reference evidence="11" key="1">
    <citation type="submission" date="2023-10" db="EMBL/GenBank/DDBJ databases">
        <authorList>
            <person name="Chen Y."/>
            <person name="Shah S."/>
            <person name="Dougan E. K."/>
            <person name="Thang M."/>
            <person name="Chan C."/>
        </authorList>
    </citation>
    <scope>NUCLEOTIDE SEQUENCE [LARGE SCALE GENOMIC DNA]</scope>
</reference>
<evidence type="ECO:0000256" key="3">
    <source>
        <dbReference type="ARBA" id="ARBA00022692"/>
    </source>
</evidence>
<accession>A0ABN9Y1L6</accession>
<keyword evidence="3" id="KW-0812">Transmembrane</keyword>
<dbReference type="Pfam" id="PF12906">
    <property type="entry name" value="RINGv"/>
    <property type="match status" value="1"/>
</dbReference>
<dbReference type="InterPro" id="IPR013083">
    <property type="entry name" value="Znf_RING/FYVE/PHD"/>
</dbReference>
<keyword evidence="4" id="KW-0479">Metal-binding</keyword>
<dbReference type="SMART" id="SM00744">
    <property type="entry name" value="RINGv"/>
    <property type="match status" value="1"/>
</dbReference>
<organism evidence="11 12">
    <name type="scientific">Prorocentrum cordatum</name>
    <dbReference type="NCBI Taxonomy" id="2364126"/>
    <lineage>
        <taxon>Eukaryota</taxon>
        <taxon>Sar</taxon>
        <taxon>Alveolata</taxon>
        <taxon>Dinophyceae</taxon>
        <taxon>Prorocentrales</taxon>
        <taxon>Prorocentraceae</taxon>
        <taxon>Prorocentrum</taxon>
    </lineage>
</organism>
<evidence type="ECO:0000313" key="12">
    <source>
        <dbReference type="Proteomes" id="UP001189429"/>
    </source>
</evidence>
<keyword evidence="2" id="KW-0808">Transferase</keyword>
<name>A0ABN9Y1L6_9DINO</name>
<dbReference type="PANTHER" id="PTHR46065:SF3">
    <property type="entry name" value="FI20425P1"/>
    <property type="match status" value="1"/>
</dbReference>